<feature type="non-terminal residue" evidence="2">
    <location>
        <position position="37"/>
    </location>
</feature>
<evidence type="ECO:0000313" key="3">
    <source>
        <dbReference type="Proteomes" id="UP001412239"/>
    </source>
</evidence>
<proteinExistence type="predicted"/>
<dbReference type="Proteomes" id="UP001412239">
    <property type="component" value="Unassembled WGS sequence"/>
</dbReference>
<dbReference type="Pfam" id="PF00023">
    <property type="entry name" value="Ank"/>
    <property type="match status" value="1"/>
</dbReference>
<sequence>FGDTPLHLAVQFDHPEIVKFLVENGADQTIRNRQGVT</sequence>
<protein>
    <submittedName>
        <fullName evidence="2">Uncharacterized protein</fullName>
    </submittedName>
</protein>
<dbReference type="SUPFAM" id="SSF48403">
    <property type="entry name" value="Ankyrin repeat"/>
    <property type="match status" value="1"/>
</dbReference>
<reference evidence="2" key="1">
    <citation type="submission" date="2015-10" db="EMBL/GenBank/DDBJ databases">
        <authorList>
            <person name="Regsiter A."/>
            <person name="william w."/>
        </authorList>
    </citation>
    <scope>NUCLEOTIDE SEQUENCE</scope>
    <source>
        <strain evidence="2">Montdore</strain>
    </source>
</reference>
<dbReference type="Gene3D" id="1.25.40.20">
    <property type="entry name" value="Ankyrin repeat-containing domain"/>
    <property type="match status" value="1"/>
</dbReference>
<evidence type="ECO:0000256" key="1">
    <source>
        <dbReference type="PROSITE-ProRule" id="PRU00023"/>
    </source>
</evidence>
<dbReference type="InterPro" id="IPR002110">
    <property type="entry name" value="Ankyrin_rpt"/>
</dbReference>
<keyword evidence="3" id="KW-1185">Reference proteome</keyword>
<dbReference type="PROSITE" id="PS50297">
    <property type="entry name" value="ANK_REP_REGION"/>
    <property type="match status" value="1"/>
</dbReference>
<organism evidence="2 3">
    <name type="scientific">Tuber aestivum</name>
    <name type="common">summer truffle</name>
    <dbReference type="NCBI Taxonomy" id="59557"/>
    <lineage>
        <taxon>Eukaryota</taxon>
        <taxon>Fungi</taxon>
        <taxon>Dikarya</taxon>
        <taxon>Ascomycota</taxon>
        <taxon>Pezizomycotina</taxon>
        <taxon>Pezizomycetes</taxon>
        <taxon>Pezizales</taxon>
        <taxon>Tuberaceae</taxon>
        <taxon>Tuber</taxon>
    </lineage>
</organism>
<dbReference type="InterPro" id="IPR036770">
    <property type="entry name" value="Ankyrin_rpt-contain_sf"/>
</dbReference>
<name>A0A292PVI8_9PEZI</name>
<keyword evidence="1" id="KW-0040">ANK repeat</keyword>
<dbReference type="EMBL" id="LN891018">
    <property type="protein sequence ID" value="CUS11559.1"/>
    <property type="molecule type" value="Genomic_DNA"/>
</dbReference>
<evidence type="ECO:0000313" key="2">
    <source>
        <dbReference type="EMBL" id="CUS11559.1"/>
    </source>
</evidence>
<dbReference type="PROSITE" id="PS50088">
    <property type="entry name" value="ANK_REPEAT"/>
    <property type="match status" value="1"/>
</dbReference>
<accession>A0A292PVI8</accession>
<dbReference type="AlphaFoldDB" id="A0A292PVI8"/>
<feature type="non-terminal residue" evidence="2">
    <location>
        <position position="1"/>
    </location>
</feature>
<dbReference type="SMART" id="SM00248">
    <property type="entry name" value="ANK"/>
    <property type="match status" value="1"/>
</dbReference>
<feature type="repeat" description="ANK" evidence="1">
    <location>
        <begin position="1"/>
        <end position="33"/>
    </location>
</feature>
<gene>
    <name evidence="2" type="ORF">GSTUAT00004353001</name>
</gene>